<dbReference type="OrthoDB" id="5089897at2759"/>
<comment type="caution">
    <text evidence="2">The sequence shown here is derived from an EMBL/GenBank/DDBJ whole genome shotgun (WGS) entry which is preliminary data.</text>
</comment>
<dbReference type="AlphaFoldDB" id="A0A3M2RUM6"/>
<accession>A0A3M2RUM6</accession>
<name>A0A3M2RUM6_9HYPO</name>
<feature type="region of interest" description="Disordered" evidence="1">
    <location>
        <begin position="312"/>
        <end position="407"/>
    </location>
</feature>
<feature type="region of interest" description="Disordered" evidence="1">
    <location>
        <begin position="149"/>
        <end position="213"/>
    </location>
</feature>
<feature type="compositionally biased region" description="Polar residues" evidence="1">
    <location>
        <begin position="325"/>
        <end position="344"/>
    </location>
</feature>
<evidence type="ECO:0000313" key="2">
    <source>
        <dbReference type="EMBL" id="RMJ08969.1"/>
    </source>
</evidence>
<evidence type="ECO:0000313" key="3">
    <source>
        <dbReference type="Proteomes" id="UP000277212"/>
    </source>
</evidence>
<sequence length="490" mass="52604">MALNWLSQIFPCLSVQRVHESTDVPDVVTETRSASGIQFPGEREYVTERRPSVESGFNTQRDCYERRSSLKSLPVEVPPPRGHEETLSWLDNGNATGVIAARDAADRSIRDSISSTSSEISYTTEETVIMHRDFSRDENGLDLFAVGTPGTATPFTPAPPSAPPTNEAYNPRRGTFPREPPSRDITHFQRPPPSSSVSTPGCGSLPADRKDLNPPHANTVWPFGVGHESFSERMEALSLAVSQIDRVREEDTSWKLGCAKSGRPVLHINTQDGSKATDLSELSTTASPPDHGRHEGDSVEVPTVQSLAAELGGLDDDSSSGSDGTAESPTAPLNSSSVRSMTSDGDSKQDVHPESPTIECPTTKSPAIKSPAIKSPAIKSPTIDKLADNDNINPDVPADSPTGVSETSSIKDLIGDIKDSLDGIAKSTSRIVDTPKVDKSATDSDSDIKVKKEYWNVASDDVASDDVSLDFDLELFKSSVALFVGLYLVS</sequence>
<evidence type="ECO:0000256" key="1">
    <source>
        <dbReference type="SAM" id="MobiDB-lite"/>
    </source>
</evidence>
<gene>
    <name evidence="2" type="ORF">CDV36_011405</name>
</gene>
<dbReference type="EMBL" id="NKUJ01000262">
    <property type="protein sequence ID" value="RMJ08969.1"/>
    <property type="molecule type" value="Genomic_DNA"/>
</dbReference>
<protein>
    <submittedName>
        <fullName evidence="2">Uncharacterized protein</fullName>
    </submittedName>
</protein>
<reference evidence="2 3" key="1">
    <citation type="submission" date="2017-06" db="EMBL/GenBank/DDBJ databases">
        <title>Comparative genomic analysis of Ambrosia Fusariam Clade fungi.</title>
        <authorList>
            <person name="Stajich J.E."/>
            <person name="Carrillo J."/>
            <person name="Kijimoto T."/>
            <person name="Eskalen A."/>
            <person name="O'Donnell K."/>
            <person name="Kasson M."/>
        </authorList>
    </citation>
    <scope>NUCLEOTIDE SEQUENCE [LARGE SCALE GENOMIC DNA]</scope>
    <source>
        <strain evidence="2">UCR3666</strain>
    </source>
</reference>
<proteinExistence type="predicted"/>
<feature type="region of interest" description="Disordered" evidence="1">
    <location>
        <begin position="265"/>
        <end position="300"/>
    </location>
</feature>
<dbReference type="Proteomes" id="UP000277212">
    <property type="component" value="Unassembled WGS sequence"/>
</dbReference>
<organism evidence="2 3">
    <name type="scientific">Fusarium kuroshium</name>
    <dbReference type="NCBI Taxonomy" id="2010991"/>
    <lineage>
        <taxon>Eukaryota</taxon>
        <taxon>Fungi</taxon>
        <taxon>Dikarya</taxon>
        <taxon>Ascomycota</taxon>
        <taxon>Pezizomycotina</taxon>
        <taxon>Sordariomycetes</taxon>
        <taxon>Hypocreomycetidae</taxon>
        <taxon>Hypocreales</taxon>
        <taxon>Nectriaceae</taxon>
        <taxon>Fusarium</taxon>
        <taxon>Fusarium solani species complex</taxon>
    </lineage>
</organism>
<keyword evidence="3" id="KW-1185">Reference proteome</keyword>